<keyword evidence="8 12" id="KW-0418">Kinase</keyword>
<evidence type="ECO:0000256" key="6">
    <source>
        <dbReference type="ARBA" id="ARBA00022723"/>
    </source>
</evidence>
<feature type="binding site" evidence="12 13">
    <location>
        <position position="91"/>
    </location>
    <ligand>
        <name>ATP</name>
        <dbReference type="ChEBI" id="CHEBI:30616"/>
    </ligand>
</feature>
<comment type="similarity">
    <text evidence="2 12 13 14">Belongs to the NDK family.</text>
</comment>
<feature type="active site" description="Pros-phosphohistidine intermediate" evidence="12 13">
    <location>
        <position position="115"/>
    </location>
</feature>
<evidence type="ECO:0000256" key="3">
    <source>
        <dbReference type="ARBA" id="ARBA00012966"/>
    </source>
</evidence>
<feature type="domain" description="Nucleoside diphosphate kinase-like" evidence="16">
    <location>
        <begin position="1"/>
        <end position="138"/>
    </location>
</feature>
<dbReference type="PANTHER" id="PTHR11349">
    <property type="entry name" value="NUCLEOSIDE DIPHOSPHATE KINASE"/>
    <property type="match status" value="1"/>
</dbReference>
<evidence type="ECO:0000259" key="16">
    <source>
        <dbReference type="SMART" id="SM00562"/>
    </source>
</evidence>
<comment type="subcellular location">
    <subcellularLocation>
        <location evidence="12">Cytoplasm</location>
    </subcellularLocation>
</comment>
<dbReference type="GO" id="GO:0006183">
    <property type="term" value="P:GTP biosynthetic process"/>
    <property type="evidence" value="ECO:0007669"/>
    <property type="project" value="UniProtKB-UniRule"/>
</dbReference>
<evidence type="ECO:0000256" key="12">
    <source>
        <dbReference type="HAMAP-Rule" id="MF_00451"/>
    </source>
</evidence>
<evidence type="ECO:0000313" key="17">
    <source>
        <dbReference type="EMBL" id="VUZ84334.1"/>
    </source>
</evidence>
<gene>
    <name evidence="12" type="primary">ndk</name>
    <name evidence="17" type="ORF">MELA_00705</name>
</gene>
<dbReference type="Gene3D" id="3.30.70.141">
    <property type="entry name" value="Nucleoside diphosphate kinase-like domain"/>
    <property type="match status" value="1"/>
</dbReference>
<dbReference type="HAMAP" id="MF_00451">
    <property type="entry name" value="NDP_kinase"/>
    <property type="match status" value="1"/>
</dbReference>
<dbReference type="AlphaFoldDB" id="A0A564ZGB1"/>
<keyword evidence="5 12" id="KW-0808">Transferase</keyword>
<dbReference type="GO" id="GO:0046872">
    <property type="term" value="F:metal ion binding"/>
    <property type="evidence" value="ECO:0007669"/>
    <property type="project" value="UniProtKB-KW"/>
</dbReference>
<dbReference type="InterPro" id="IPR036850">
    <property type="entry name" value="NDK-like_dom_sf"/>
</dbReference>
<dbReference type="InterPro" id="IPR001564">
    <property type="entry name" value="Nucleoside_diP_kinase"/>
</dbReference>
<dbReference type="GO" id="GO:0005737">
    <property type="term" value="C:cytoplasm"/>
    <property type="evidence" value="ECO:0007669"/>
    <property type="project" value="UniProtKB-SubCell"/>
</dbReference>
<keyword evidence="12" id="KW-0597">Phosphoprotein</keyword>
<dbReference type="Pfam" id="PF00334">
    <property type="entry name" value="NDK"/>
    <property type="match status" value="1"/>
</dbReference>
<feature type="binding site" evidence="12 13">
    <location>
        <position position="85"/>
    </location>
    <ligand>
        <name>ATP</name>
        <dbReference type="ChEBI" id="CHEBI:30616"/>
    </ligand>
</feature>
<dbReference type="GO" id="GO:0006228">
    <property type="term" value="P:UTP biosynthetic process"/>
    <property type="evidence" value="ECO:0007669"/>
    <property type="project" value="UniProtKB-UniRule"/>
</dbReference>
<name>A0A564ZGB1_9BACT</name>
<comment type="function">
    <text evidence="12">Major role in the synthesis of nucleoside triphosphates other than ATP. The ATP gamma phosphate is transferred to the NDP beta phosphate via a ping-pong mechanism, using a phosphorylated active-site intermediate.</text>
</comment>
<organism evidence="17 18">
    <name type="scientific">Candidatus Methylomirabilis lanthanidiphila</name>
    <dbReference type="NCBI Taxonomy" id="2211376"/>
    <lineage>
        <taxon>Bacteria</taxon>
        <taxon>Candidatus Methylomirabilota</taxon>
        <taxon>Candidatus Methylomirabilia</taxon>
        <taxon>Candidatus Methylomirabilales</taxon>
        <taxon>Candidatus Methylomirabilaceae</taxon>
        <taxon>Candidatus Methylomirabilis</taxon>
    </lineage>
</organism>
<reference evidence="17 18" key="1">
    <citation type="submission" date="2019-07" db="EMBL/GenBank/DDBJ databases">
        <authorList>
            <person name="Cremers G."/>
        </authorList>
    </citation>
    <scope>NUCLEOTIDE SEQUENCE [LARGE SCALE GENOMIC DNA]</scope>
</reference>
<evidence type="ECO:0000256" key="10">
    <source>
        <dbReference type="ARBA" id="ARBA00022842"/>
    </source>
</evidence>
<feature type="binding site" evidence="12 13">
    <location>
        <position position="9"/>
    </location>
    <ligand>
        <name>ATP</name>
        <dbReference type="ChEBI" id="CHEBI:30616"/>
    </ligand>
</feature>
<keyword evidence="11 12" id="KW-0546">Nucleotide metabolism</keyword>
<evidence type="ECO:0000256" key="5">
    <source>
        <dbReference type="ARBA" id="ARBA00022679"/>
    </source>
</evidence>
<evidence type="ECO:0000256" key="2">
    <source>
        <dbReference type="ARBA" id="ARBA00008142"/>
    </source>
</evidence>
<dbReference type="EC" id="2.7.4.6" evidence="3 12"/>
<sequence length="148" mass="16057">MEHTLVIVKPDAVARGLIGEVIRRFESEGLVVCGLKMVRLAQKEAEGFYQVHRARPFFDSLTRFMAAGPCVAMVLAGEGAIGRVRTLMGATDPAKAAEGTLRRSFAASIEKNVVHGSDSEASAAFEIPYFFNRLEIVSPAERGEISVM</sequence>
<comment type="catalytic activity">
    <reaction evidence="12">
        <text>a ribonucleoside 5'-diphosphate + ATP = a ribonucleoside 5'-triphosphate + ADP</text>
        <dbReference type="Rhea" id="RHEA:18113"/>
        <dbReference type="ChEBI" id="CHEBI:30616"/>
        <dbReference type="ChEBI" id="CHEBI:57930"/>
        <dbReference type="ChEBI" id="CHEBI:61557"/>
        <dbReference type="ChEBI" id="CHEBI:456216"/>
        <dbReference type="EC" id="2.7.4.6"/>
    </reaction>
</comment>
<accession>A0A564ZGB1</accession>
<dbReference type="SMART" id="SM00562">
    <property type="entry name" value="NDK"/>
    <property type="match status" value="1"/>
</dbReference>
<dbReference type="CDD" id="cd04413">
    <property type="entry name" value="NDPk_I"/>
    <property type="match status" value="1"/>
</dbReference>
<evidence type="ECO:0000256" key="11">
    <source>
        <dbReference type="ARBA" id="ARBA00023080"/>
    </source>
</evidence>
<keyword evidence="9 12" id="KW-0067">ATP-binding</keyword>
<proteinExistence type="inferred from homology"/>
<dbReference type="FunFam" id="3.30.70.141:FF:000003">
    <property type="entry name" value="Nucleoside diphosphate kinase"/>
    <property type="match status" value="1"/>
</dbReference>
<dbReference type="SUPFAM" id="SSF54919">
    <property type="entry name" value="Nucleoside diphosphate kinase, NDK"/>
    <property type="match status" value="1"/>
</dbReference>
<dbReference type="GO" id="GO:0006241">
    <property type="term" value="P:CTP biosynthetic process"/>
    <property type="evidence" value="ECO:0007669"/>
    <property type="project" value="UniProtKB-UniRule"/>
</dbReference>
<dbReference type="PRINTS" id="PR01243">
    <property type="entry name" value="NUCDPKINASE"/>
</dbReference>
<evidence type="ECO:0000313" key="18">
    <source>
        <dbReference type="Proteomes" id="UP000334340"/>
    </source>
</evidence>
<dbReference type="GO" id="GO:0004550">
    <property type="term" value="F:nucleoside diphosphate kinase activity"/>
    <property type="evidence" value="ECO:0007669"/>
    <property type="project" value="UniProtKB-UniRule"/>
</dbReference>
<dbReference type="InterPro" id="IPR034907">
    <property type="entry name" value="NDK-like_dom"/>
</dbReference>
<dbReference type="PROSITE" id="PS00469">
    <property type="entry name" value="NDPK"/>
    <property type="match status" value="1"/>
</dbReference>
<dbReference type="EMBL" id="CABIKM010000011">
    <property type="protein sequence ID" value="VUZ84334.1"/>
    <property type="molecule type" value="Genomic_DNA"/>
</dbReference>
<keyword evidence="12" id="KW-0963">Cytoplasm</keyword>
<dbReference type="InterPro" id="IPR023005">
    <property type="entry name" value="Nucleoside_diP_kinase_AS"/>
</dbReference>
<keyword evidence="7 12" id="KW-0547">Nucleotide-binding</keyword>
<evidence type="ECO:0000256" key="1">
    <source>
        <dbReference type="ARBA" id="ARBA00001946"/>
    </source>
</evidence>
<dbReference type="PROSITE" id="PS51374">
    <property type="entry name" value="NDPK_LIKE"/>
    <property type="match status" value="1"/>
</dbReference>
<evidence type="ECO:0000256" key="8">
    <source>
        <dbReference type="ARBA" id="ARBA00022777"/>
    </source>
</evidence>
<comment type="catalytic activity">
    <reaction evidence="12 15">
        <text>a 2'-deoxyribonucleoside 5'-diphosphate + ATP = a 2'-deoxyribonucleoside 5'-triphosphate + ADP</text>
        <dbReference type="Rhea" id="RHEA:44640"/>
        <dbReference type="ChEBI" id="CHEBI:30616"/>
        <dbReference type="ChEBI" id="CHEBI:61560"/>
        <dbReference type="ChEBI" id="CHEBI:73316"/>
        <dbReference type="ChEBI" id="CHEBI:456216"/>
        <dbReference type="EC" id="2.7.4.6"/>
    </reaction>
</comment>
<evidence type="ECO:0000256" key="4">
    <source>
        <dbReference type="ARBA" id="ARBA00017632"/>
    </source>
</evidence>
<keyword evidence="18" id="KW-1185">Reference proteome</keyword>
<evidence type="ECO:0000256" key="7">
    <source>
        <dbReference type="ARBA" id="ARBA00022741"/>
    </source>
</evidence>
<evidence type="ECO:0000256" key="15">
    <source>
        <dbReference type="RuleBase" id="RU004013"/>
    </source>
</evidence>
<protein>
    <recommendedName>
        <fullName evidence="4 12">Nucleoside diphosphate kinase</fullName>
        <shortName evidence="12">NDK</shortName>
        <shortName evidence="12">NDP kinase</shortName>
        <ecNumber evidence="3 12">2.7.4.6</ecNumber>
    </recommendedName>
    <alternativeName>
        <fullName evidence="12">Nucleoside-2-P kinase</fullName>
    </alternativeName>
</protein>
<feature type="binding site" evidence="12 13">
    <location>
        <position position="112"/>
    </location>
    <ligand>
        <name>ATP</name>
        <dbReference type="ChEBI" id="CHEBI:30616"/>
    </ligand>
</feature>
<comment type="cofactor">
    <cofactor evidence="1 12">
        <name>Mg(2+)</name>
        <dbReference type="ChEBI" id="CHEBI:18420"/>
    </cofactor>
</comment>
<evidence type="ECO:0000256" key="13">
    <source>
        <dbReference type="PROSITE-ProRule" id="PRU00706"/>
    </source>
</evidence>
<comment type="subunit">
    <text evidence="12">Homotetramer.</text>
</comment>
<keyword evidence="10 12" id="KW-0460">Magnesium</keyword>
<keyword evidence="6 12" id="KW-0479">Metal-binding</keyword>
<feature type="binding site" evidence="12 13">
    <location>
        <position position="102"/>
    </location>
    <ligand>
        <name>ATP</name>
        <dbReference type="ChEBI" id="CHEBI:30616"/>
    </ligand>
</feature>
<evidence type="ECO:0000256" key="9">
    <source>
        <dbReference type="ARBA" id="ARBA00022840"/>
    </source>
</evidence>
<feature type="binding site" evidence="12 13">
    <location>
        <position position="57"/>
    </location>
    <ligand>
        <name>ATP</name>
        <dbReference type="ChEBI" id="CHEBI:30616"/>
    </ligand>
</feature>
<dbReference type="GO" id="GO:0005524">
    <property type="term" value="F:ATP binding"/>
    <property type="evidence" value="ECO:0007669"/>
    <property type="project" value="UniProtKB-UniRule"/>
</dbReference>
<dbReference type="NCBIfam" id="NF001908">
    <property type="entry name" value="PRK00668.1"/>
    <property type="match status" value="1"/>
</dbReference>
<dbReference type="Proteomes" id="UP000334340">
    <property type="component" value="Unassembled WGS sequence"/>
</dbReference>
<evidence type="ECO:0000256" key="14">
    <source>
        <dbReference type="RuleBase" id="RU004011"/>
    </source>
</evidence>